<gene>
    <name evidence="1" type="ORF">MLD38_038284</name>
</gene>
<protein>
    <submittedName>
        <fullName evidence="1">Uncharacterized protein</fullName>
    </submittedName>
</protein>
<reference evidence="2" key="1">
    <citation type="journal article" date="2023" name="Front. Plant Sci.">
        <title>Chromosomal-level genome assembly of Melastoma candidum provides insights into trichome evolution.</title>
        <authorList>
            <person name="Zhong Y."/>
            <person name="Wu W."/>
            <person name="Sun C."/>
            <person name="Zou P."/>
            <person name="Liu Y."/>
            <person name="Dai S."/>
            <person name="Zhou R."/>
        </authorList>
    </citation>
    <scope>NUCLEOTIDE SEQUENCE [LARGE SCALE GENOMIC DNA]</scope>
</reference>
<evidence type="ECO:0000313" key="1">
    <source>
        <dbReference type="EMBL" id="KAI4302555.1"/>
    </source>
</evidence>
<accession>A0ACB9KZ99</accession>
<dbReference type="Proteomes" id="UP001057402">
    <property type="component" value="Chromosome 12"/>
</dbReference>
<evidence type="ECO:0000313" key="2">
    <source>
        <dbReference type="Proteomes" id="UP001057402"/>
    </source>
</evidence>
<sequence length="507" mass="55675">MASSDSNSAPLLLATVRDTEEAPGDAVRFDSFDEMVEWCVSGFSWRRFLKSLLVSFAWFFDGQQACISDFTDTEPSWHCTSSACSASSSICSLQDGSWAWDTPSYTSTISEWALECSGSFITSLPATSFYFGCLVGGVILSTLGDSSLGRKKLLIISCLVMSFAAFVSSFSINLWMYSSLRFVSGVGRASIGTCAIVLATEIVGKDSRGLVGMIGLFIGTFGLLTLPGIAYLLRNASWRFLYLSTSIPPIIYCFLAFFLVGESPKWLFLRGHKLEALDALRKLSPEKYSQVEPFVSSLMIKHNEANIDPYSSLRELFIERWALARIMKLMAIGFGVGMVYYGMLLGVEDLGLDKYLTVTLNVIVVLPSYLTSYLLIQKCHRRPILLTLTTGSGALSIICAFLRSGTLKVAAELSSFFCVCSAYNVLLIYTVELFPLWVRNSATSILRQAIILGVLLDPTLISASQNIWYLTYLVFGLAVMCCGLAVIFLPEMKGVSLADNLDMDNGD</sequence>
<keyword evidence="2" id="KW-1185">Reference proteome</keyword>
<organism evidence="1 2">
    <name type="scientific">Melastoma candidum</name>
    <dbReference type="NCBI Taxonomy" id="119954"/>
    <lineage>
        <taxon>Eukaryota</taxon>
        <taxon>Viridiplantae</taxon>
        <taxon>Streptophyta</taxon>
        <taxon>Embryophyta</taxon>
        <taxon>Tracheophyta</taxon>
        <taxon>Spermatophyta</taxon>
        <taxon>Magnoliopsida</taxon>
        <taxon>eudicotyledons</taxon>
        <taxon>Gunneridae</taxon>
        <taxon>Pentapetalae</taxon>
        <taxon>rosids</taxon>
        <taxon>malvids</taxon>
        <taxon>Myrtales</taxon>
        <taxon>Melastomataceae</taxon>
        <taxon>Melastomatoideae</taxon>
        <taxon>Melastomateae</taxon>
        <taxon>Melastoma</taxon>
    </lineage>
</organism>
<dbReference type="EMBL" id="CM042891">
    <property type="protein sequence ID" value="KAI4302555.1"/>
    <property type="molecule type" value="Genomic_DNA"/>
</dbReference>
<comment type="caution">
    <text evidence="1">The sequence shown here is derived from an EMBL/GenBank/DDBJ whole genome shotgun (WGS) entry which is preliminary data.</text>
</comment>
<proteinExistence type="predicted"/>
<name>A0ACB9KZ99_9MYRT</name>